<dbReference type="SUPFAM" id="SSF101262">
    <property type="entry name" value="Methenyltetrahydrofolate cyclohydrolase-like"/>
    <property type="match status" value="1"/>
</dbReference>
<dbReference type="InterPro" id="IPR007044">
    <property type="entry name" value="Cyclodeamin/CycHdrlase"/>
</dbReference>
<accession>A0ABU1HX08</accession>
<dbReference type="EMBL" id="JAVIZA010000001">
    <property type="protein sequence ID" value="MDR6165960.1"/>
    <property type="molecule type" value="Genomic_DNA"/>
</dbReference>
<evidence type="ECO:0000259" key="1">
    <source>
        <dbReference type="Pfam" id="PF04961"/>
    </source>
</evidence>
<evidence type="ECO:0000313" key="3">
    <source>
        <dbReference type="Proteomes" id="UP001260188"/>
    </source>
</evidence>
<organism evidence="2 3">
    <name type="scientific">Microbacterium paludicola</name>
    <dbReference type="NCBI Taxonomy" id="300019"/>
    <lineage>
        <taxon>Bacteria</taxon>
        <taxon>Bacillati</taxon>
        <taxon>Actinomycetota</taxon>
        <taxon>Actinomycetes</taxon>
        <taxon>Micrococcales</taxon>
        <taxon>Microbacteriaceae</taxon>
        <taxon>Microbacterium</taxon>
    </lineage>
</organism>
<reference evidence="2 3" key="1">
    <citation type="submission" date="2023-08" db="EMBL/GenBank/DDBJ databases">
        <title>Functional and genomic diversity of the sorghum phyllosphere microbiome.</title>
        <authorList>
            <person name="Shade A."/>
        </authorList>
    </citation>
    <scope>NUCLEOTIDE SEQUENCE [LARGE SCALE GENOMIC DNA]</scope>
    <source>
        <strain evidence="2 3">SORGH_AS_0919</strain>
    </source>
</reference>
<dbReference type="Pfam" id="PF04961">
    <property type="entry name" value="FTCD_C"/>
    <property type="match status" value="1"/>
</dbReference>
<comment type="caution">
    <text evidence="2">The sequence shown here is derived from an EMBL/GenBank/DDBJ whole genome shotgun (WGS) entry which is preliminary data.</text>
</comment>
<keyword evidence="3" id="KW-1185">Reference proteome</keyword>
<gene>
    <name evidence="2" type="ORF">QE367_000164</name>
</gene>
<proteinExistence type="predicted"/>
<name>A0ABU1HX08_9MICO</name>
<dbReference type="InterPro" id="IPR036178">
    <property type="entry name" value="Formintransfe-cycloase-like_sf"/>
</dbReference>
<feature type="domain" description="Cyclodeaminase/cyclohydrolase" evidence="1">
    <location>
        <begin position="8"/>
        <end position="155"/>
    </location>
</feature>
<evidence type="ECO:0000313" key="2">
    <source>
        <dbReference type="EMBL" id="MDR6165960.1"/>
    </source>
</evidence>
<dbReference type="RefSeq" id="WP_309664193.1">
    <property type="nucleotide sequence ID" value="NZ_JAVIZA010000001.1"/>
</dbReference>
<sequence>MTSRVALGDLLDALARDQGDPGGGAASGVITAVAAALAQMVSRYSSAEPAAAGIDARLARLRDAAVAAADDDGRASGALGAALRPVSGDDRGNRDRRIVEAAAGAIETSAALGEIALGVWAEVRLLADVGNRHLMSDVAVAADAVAAGLGGAATNLIGGLALVAAHGDLGPVEAAHGDLRDRLLAARREARGLADRLAEE</sequence>
<dbReference type="Proteomes" id="UP001260188">
    <property type="component" value="Unassembled WGS sequence"/>
</dbReference>
<protein>
    <submittedName>
        <fullName evidence="2">Formiminotetrahydrofolate cyclodeaminase</fullName>
    </submittedName>
</protein>
<dbReference type="Gene3D" id="1.20.120.680">
    <property type="entry name" value="Formiminotetrahydrofolate cyclodeaminase monomer, up-and-down helical bundle"/>
    <property type="match status" value="1"/>
</dbReference>